<evidence type="ECO:0000256" key="1">
    <source>
        <dbReference type="ARBA" id="ARBA00000885"/>
    </source>
</evidence>
<feature type="compositionally biased region" description="Basic residues" evidence="6">
    <location>
        <begin position="351"/>
        <end position="360"/>
    </location>
</feature>
<evidence type="ECO:0000256" key="6">
    <source>
        <dbReference type="SAM" id="MobiDB-lite"/>
    </source>
</evidence>
<feature type="compositionally biased region" description="Basic and acidic residues" evidence="6">
    <location>
        <begin position="305"/>
        <end position="327"/>
    </location>
</feature>
<feature type="region of interest" description="Disordered" evidence="6">
    <location>
        <begin position="301"/>
        <end position="424"/>
    </location>
</feature>
<feature type="domain" description="HECT" evidence="7">
    <location>
        <begin position="915"/>
        <end position="1318"/>
    </location>
</feature>
<dbReference type="GeneID" id="34611029"/>
<feature type="compositionally biased region" description="Basic residues" evidence="6">
    <location>
        <begin position="414"/>
        <end position="424"/>
    </location>
</feature>
<evidence type="ECO:0000313" key="8">
    <source>
        <dbReference type="EMBL" id="OJJ50206.1"/>
    </source>
</evidence>
<dbReference type="InterPro" id="IPR000569">
    <property type="entry name" value="HECT_dom"/>
</dbReference>
<keyword evidence="3" id="KW-0808">Transferase</keyword>
<dbReference type="STRING" id="1073090.A0A1L9SSV1"/>
<dbReference type="Gene3D" id="3.30.2410.10">
    <property type="entry name" value="Hect, E3 ligase catalytic domain"/>
    <property type="match status" value="1"/>
</dbReference>
<keyword evidence="9" id="KW-1185">Reference proteome</keyword>
<evidence type="ECO:0000313" key="9">
    <source>
        <dbReference type="Proteomes" id="UP000184188"/>
    </source>
</evidence>
<sequence length="1318" mass="148877">MTRFQGASTDSPSVGVKRPQSYQSSKLPPNAPRVIAENTVDISDSRQVLPWYRDERRRQFNLLVRRYKSQVLYGCQNPDCITPTCASFRRRITEGPFRRYTELSARTLACYLASQDNAESGLCCNPPRVPSDFPTPEHPKRFSRRSSTTPVQELDGEHDQSSYLDVTHAESNNADQTPAEDIAIHDDMPTQRMKDPKSFTQNLFDTLSLRMVEWLPLRRSPDAFDPGTGETLSQDAASYPKPQHPRNGSATKTIRSDPDHGSHTPSHKQGGNNPQTPSSRGNGTQPVAKEVKSLNQHMKRLSLSEVDHWRQNPRLSMEEKTRFDPKSGRKMSISTRQNRNEPVSMPSPPALKHRPQKHRGKLNDQSDTYPAECKKQRRVSWDGSKVLNDPDYHEAQKSAIQSSDLQNASNTPRSKCRKTDRKKKSYKMENFAVAQSVSHLTSEIVDGLSQMMIGSEDDADRWKQELSCMELSGSFDNSEWRYATLRQRQVFTFVAQTVFYVLSGTKQIVSSFRKERGDADDTKARTAPDLQNLETSLRNLFNICPQDIALHSLWKALESLFVPPTDFSRPARKPRGSSHDSPIVTPLFTPIIQRRASEPLEEEPVSDVNAAYVATITLFALVSTLPRVDSQTWNEVLQMRAAGNIASNSEMRLLSLPRARSVVDVTDKLEHELGLQLVSRLVRAITARLAYHDISKARQIYSYDSPKQQKNSVLDMIMDNLSDHYHSTITTQGDQVLAPSETQPVTANLIVEWLRTLFLKEWDGKPEMARSSVTGGVVQILASMYKERHRLGLAPEDFHTSFLSDRLDPMEMPTEWLGSLSNNKTIHVLSYPFLFPSSALVIYFRALNYATMSKSYETAMTTTRHVTQTAFSAIQVQDDVGLLGRLKTSMSTYLVLVVRRSDVLTDALNQLWRRERRELMRPLKVQMGMDEGEEGVDHGGVQQEFFRVVMAEALDPLHGMFTMDSRNRISWFKPGSLEPLYKFELLGLLMSLAVYNGLTLPVTFPVALYRKLLGLKVKHLDHIRDGWPELAKGLDDLLSWHDGDVGDIFLRTYEFSFETFGEVESVDMQRVGRDDIWPPPSFRSSRTAEDASLLCSPASPSTPRRSKTYSPSPPSSMSAEMSLVEAVAEDLTGEQPDRPATPTDEAALVTNENRNQFVKDYVFWLTDKSVRAQYEAFARGFYTCLDRAALSIFTAEALKTVVEGIQEINIQELKRHTRYEGGFGPSSRVIRDFWSIVKRFSPEQKAHLLEFVTASDRVPVNGISSIMFVIQKNGTGDVRLPTSLTCFGRLLLPEYSSKKVLEEKLTKALENAQGFGVA</sequence>
<gene>
    <name evidence="8" type="ORF">ASPZODRAFT_139522</name>
</gene>
<protein>
    <recommendedName>
        <fullName evidence="2">HECT-type E3 ubiquitin transferase</fullName>
        <ecNumber evidence="2">2.3.2.26</ecNumber>
    </recommendedName>
</protein>
<dbReference type="Proteomes" id="UP000184188">
    <property type="component" value="Unassembled WGS sequence"/>
</dbReference>
<evidence type="ECO:0000259" key="7">
    <source>
        <dbReference type="PROSITE" id="PS50237"/>
    </source>
</evidence>
<reference evidence="9" key="1">
    <citation type="journal article" date="2017" name="Genome Biol.">
        <title>Comparative genomics reveals high biological diversity and specific adaptations in the industrially and medically important fungal genus Aspergillus.</title>
        <authorList>
            <person name="de Vries R.P."/>
            <person name="Riley R."/>
            <person name="Wiebenga A."/>
            <person name="Aguilar-Osorio G."/>
            <person name="Amillis S."/>
            <person name="Uchima C.A."/>
            <person name="Anderluh G."/>
            <person name="Asadollahi M."/>
            <person name="Askin M."/>
            <person name="Barry K."/>
            <person name="Battaglia E."/>
            <person name="Bayram O."/>
            <person name="Benocci T."/>
            <person name="Braus-Stromeyer S.A."/>
            <person name="Caldana C."/>
            <person name="Canovas D."/>
            <person name="Cerqueira G.C."/>
            <person name="Chen F."/>
            <person name="Chen W."/>
            <person name="Choi C."/>
            <person name="Clum A."/>
            <person name="Dos Santos R.A."/>
            <person name="Damasio A.R."/>
            <person name="Diallinas G."/>
            <person name="Emri T."/>
            <person name="Fekete E."/>
            <person name="Flipphi M."/>
            <person name="Freyberg S."/>
            <person name="Gallo A."/>
            <person name="Gournas C."/>
            <person name="Habgood R."/>
            <person name="Hainaut M."/>
            <person name="Harispe M.L."/>
            <person name="Henrissat B."/>
            <person name="Hilden K.S."/>
            <person name="Hope R."/>
            <person name="Hossain A."/>
            <person name="Karabika E."/>
            <person name="Karaffa L."/>
            <person name="Karanyi Z."/>
            <person name="Krasevec N."/>
            <person name="Kuo A."/>
            <person name="Kusch H."/>
            <person name="LaButti K."/>
            <person name="Lagendijk E.L."/>
            <person name="Lapidus A."/>
            <person name="Levasseur A."/>
            <person name="Lindquist E."/>
            <person name="Lipzen A."/>
            <person name="Logrieco A.F."/>
            <person name="MacCabe A."/>
            <person name="Maekelae M.R."/>
            <person name="Malavazi I."/>
            <person name="Melin P."/>
            <person name="Meyer V."/>
            <person name="Mielnichuk N."/>
            <person name="Miskei M."/>
            <person name="Molnar A.P."/>
            <person name="Mule G."/>
            <person name="Ngan C.Y."/>
            <person name="Orejas M."/>
            <person name="Orosz E."/>
            <person name="Ouedraogo J.P."/>
            <person name="Overkamp K.M."/>
            <person name="Park H.-S."/>
            <person name="Perrone G."/>
            <person name="Piumi F."/>
            <person name="Punt P.J."/>
            <person name="Ram A.F."/>
            <person name="Ramon A."/>
            <person name="Rauscher S."/>
            <person name="Record E."/>
            <person name="Riano-Pachon D.M."/>
            <person name="Robert V."/>
            <person name="Roehrig J."/>
            <person name="Ruller R."/>
            <person name="Salamov A."/>
            <person name="Salih N.S."/>
            <person name="Samson R.A."/>
            <person name="Sandor E."/>
            <person name="Sanguinetti M."/>
            <person name="Schuetze T."/>
            <person name="Sepcic K."/>
            <person name="Shelest E."/>
            <person name="Sherlock G."/>
            <person name="Sophianopoulou V."/>
            <person name="Squina F.M."/>
            <person name="Sun H."/>
            <person name="Susca A."/>
            <person name="Todd R.B."/>
            <person name="Tsang A."/>
            <person name="Unkles S.E."/>
            <person name="van de Wiele N."/>
            <person name="van Rossen-Uffink D."/>
            <person name="Oliveira J.V."/>
            <person name="Vesth T.C."/>
            <person name="Visser J."/>
            <person name="Yu J.-H."/>
            <person name="Zhou M."/>
            <person name="Andersen M.R."/>
            <person name="Archer D.B."/>
            <person name="Baker S.E."/>
            <person name="Benoit I."/>
            <person name="Brakhage A.A."/>
            <person name="Braus G.H."/>
            <person name="Fischer R."/>
            <person name="Frisvad J.C."/>
            <person name="Goldman G.H."/>
            <person name="Houbraken J."/>
            <person name="Oakley B."/>
            <person name="Pocsi I."/>
            <person name="Scazzocchio C."/>
            <person name="Seiboth B."/>
            <person name="vanKuyk P.A."/>
            <person name="Wortman J."/>
            <person name="Dyer P.S."/>
            <person name="Grigoriev I.V."/>
        </authorList>
    </citation>
    <scope>NUCLEOTIDE SEQUENCE [LARGE SCALE GENOMIC DNA]</scope>
    <source>
        <strain evidence="9">CBS 506.65</strain>
    </source>
</reference>
<comment type="catalytic activity">
    <reaction evidence="1">
        <text>S-ubiquitinyl-[E2 ubiquitin-conjugating enzyme]-L-cysteine + [acceptor protein]-L-lysine = [E2 ubiquitin-conjugating enzyme]-L-cysteine + N(6)-ubiquitinyl-[acceptor protein]-L-lysine.</text>
        <dbReference type="EC" id="2.3.2.26"/>
    </reaction>
</comment>
<dbReference type="Gene3D" id="3.90.1750.10">
    <property type="entry name" value="Hect, E3 ligase catalytic domains"/>
    <property type="match status" value="2"/>
</dbReference>
<dbReference type="PROSITE" id="PS50237">
    <property type="entry name" value="HECT"/>
    <property type="match status" value="1"/>
</dbReference>
<dbReference type="Gene3D" id="6.10.130.10">
    <property type="entry name" value="Ubiquitin-protein ligase E3A, N-terminal zinc-binding domain (AZUL)"/>
    <property type="match status" value="1"/>
</dbReference>
<feature type="region of interest" description="Disordered" evidence="6">
    <location>
        <begin position="128"/>
        <end position="162"/>
    </location>
</feature>
<dbReference type="GO" id="GO:0061630">
    <property type="term" value="F:ubiquitin protein ligase activity"/>
    <property type="evidence" value="ECO:0007669"/>
    <property type="project" value="UniProtKB-EC"/>
</dbReference>
<organism evidence="8 9">
    <name type="scientific">Penicilliopsis zonata CBS 506.65</name>
    <dbReference type="NCBI Taxonomy" id="1073090"/>
    <lineage>
        <taxon>Eukaryota</taxon>
        <taxon>Fungi</taxon>
        <taxon>Dikarya</taxon>
        <taxon>Ascomycota</taxon>
        <taxon>Pezizomycotina</taxon>
        <taxon>Eurotiomycetes</taxon>
        <taxon>Eurotiomycetidae</taxon>
        <taxon>Eurotiales</taxon>
        <taxon>Aspergillaceae</taxon>
        <taxon>Penicilliopsis</taxon>
    </lineage>
</organism>
<dbReference type="Pfam" id="PF16558">
    <property type="entry name" value="AZUL"/>
    <property type="match status" value="1"/>
</dbReference>
<dbReference type="SUPFAM" id="SSF56204">
    <property type="entry name" value="Hect, E3 ligase catalytic domain"/>
    <property type="match status" value="1"/>
</dbReference>
<dbReference type="RefSeq" id="XP_022584716.1">
    <property type="nucleotide sequence ID" value="XM_022724564.1"/>
</dbReference>
<feature type="compositionally biased region" description="Polar residues" evidence="6">
    <location>
        <begin position="332"/>
        <end position="341"/>
    </location>
</feature>
<dbReference type="FunFam" id="3.30.2410.10:FF:000003">
    <property type="entry name" value="probable E3 ubiquitin-protein ligase HERC4 isoform X1"/>
    <property type="match status" value="1"/>
</dbReference>
<dbReference type="Gene3D" id="3.30.2160.10">
    <property type="entry name" value="Hect, E3 ligase catalytic domain"/>
    <property type="match status" value="2"/>
</dbReference>
<dbReference type="VEuPathDB" id="FungiDB:ASPZODRAFT_139522"/>
<evidence type="ECO:0000256" key="2">
    <source>
        <dbReference type="ARBA" id="ARBA00012485"/>
    </source>
</evidence>
<name>A0A1L9SSV1_9EURO</name>
<keyword evidence="4 5" id="KW-0833">Ubl conjugation pathway</keyword>
<dbReference type="PANTHER" id="PTHR45700">
    <property type="entry name" value="UBIQUITIN-PROTEIN LIGASE E3C"/>
    <property type="match status" value="1"/>
</dbReference>
<dbReference type="InterPro" id="IPR035983">
    <property type="entry name" value="Hect_E3_ubiquitin_ligase"/>
</dbReference>
<feature type="compositionally biased region" description="Polar residues" evidence="6">
    <location>
        <begin position="1"/>
        <end position="12"/>
    </location>
</feature>
<dbReference type="InterPro" id="IPR044611">
    <property type="entry name" value="E3A/B/C-like"/>
</dbReference>
<evidence type="ECO:0000256" key="5">
    <source>
        <dbReference type="PROSITE-ProRule" id="PRU00104"/>
    </source>
</evidence>
<dbReference type="InterPro" id="IPR032353">
    <property type="entry name" value="AZUL"/>
</dbReference>
<feature type="region of interest" description="Disordered" evidence="6">
    <location>
        <begin position="220"/>
        <end position="286"/>
    </location>
</feature>
<feature type="active site" description="Glycyl thioester intermediate" evidence="5">
    <location>
        <position position="1286"/>
    </location>
</feature>
<evidence type="ECO:0000256" key="4">
    <source>
        <dbReference type="ARBA" id="ARBA00022786"/>
    </source>
</evidence>
<dbReference type="OrthoDB" id="5981550at2759"/>
<dbReference type="SMART" id="SM00119">
    <property type="entry name" value="HECTc"/>
    <property type="match status" value="1"/>
</dbReference>
<evidence type="ECO:0000256" key="3">
    <source>
        <dbReference type="ARBA" id="ARBA00022679"/>
    </source>
</evidence>
<dbReference type="Pfam" id="PF00632">
    <property type="entry name" value="HECT"/>
    <property type="match status" value="1"/>
</dbReference>
<dbReference type="GO" id="GO:0000209">
    <property type="term" value="P:protein polyubiquitination"/>
    <property type="evidence" value="ECO:0007669"/>
    <property type="project" value="InterPro"/>
</dbReference>
<feature type="compositionally biased region" description="Polar residues" evidence="6">
    <location>
        <begin position="263"/>
        <end position="285"/>
    </location>
</feature>
<feature type="region of interest" description="Disordered" evidence="6">
    <location>
        <begin position="1"/>
        <end position="31"/>
    </location>
</feature>
<feature type="region of interest" description="Disordered" evidence="6">
    <location>
        <begin position="1077"/>
        <end position="1120"/>
    </location>
</feature>
<feature type="compositionally biased region" description="Polar residues" evidence="6">
    <location>
        <begin position="398"/>
        <end position="413"/>
    </location>
</feature>
<accession>A0A1L9SSV1</accession>
<dbReference type="InterPro" id="IPR042556">
    <property type="entry name" value="AZUL_sf"/>
</dbReference>
<dbReference type="EMBL" id="KV878337">
    <property type="protein sequence ID" value="OJJ50206.1"/>
    <property type="molecule type" value="Genomic_DNA"/>
</dbReference>
<dbReference type="EC" id="2.3.2.26" evidence="2"/>
<proteinExistence type="predicted"/>